<dbReference type="GO" id="GO:0046872">
    <property type="term" value="F:metal ion binding"/>
    <property type="evidence" value="ECO:0007669"/>
    <property type="project" value="UniProtKB-KW"/>
</dbReference>
<dbReference type="GO" id="GO:0006357">
    <property type="term" value="P:regulation of transcription by RNA polymerase II"/>
    <property type="evidence" value="ECO:0007669"/>
    <property type="project" value="TreeGrafter"/>
</dbReference>
<sequence>MFEISPTSVFLLVHACEVKLKGVQGTRTEIQNAMAQSETKEMSFHPDIHLNSGGFSNLSPDGPDGSLTNAHPNDYEKKDDQEIEGSGAAGEKAVNDSENGCNGKILEKTHAGTFWDVFRREDIPKLMEYISMHWKNFQKADNLIDDHVSRPLYDGVVYLNRHHKSKLREEFDVFSDTIYIEIPQASILKGTTVF</sequence>
<dbReference type="GO" id="GO:0032454">
    <property type="term" value="F:histone H3K9 demethylase activity"/>
    <property type="evidence" value="ECO:0007669"/>
    <property type="project" value="InterPro"/>
</dbReference>
<dbReference type="InterPro" id="IPR045109">
    <property type="entry name" value="LSDs-like"/>
</dbReference>
<comment type="similarity">
    <text evidence="2">Belongs to the JARID1 histone demethylase family.</text>
</comment>
<dbReference type="PANTHER" id="PTHR12549:SF17">
    <property type="entry name" value="E3 UBIQUITIN-PROTEIN LIGASE JMJ24"/>
    <property type="match status" value="1"/>
</dbReference>
<dbReference type="Gene3D" id="2.60.120.650">
    <property type="entry name" value="Cupin"/>
    <property type="match status" value="1"/>
</dbReference>
<keyword evidence="4" id="KW-0539">Nucleus</keyword>
<accession>A0AAW2LR29</accession>
<dbReference type="PANTHER" id="PTHR12549">
    <property type="entry name" value="JMJC DOMAIN-CONTAINING HISTONE DEMETHYLATION PROTEIN"/>
    <property type="match status" value="1"/>
</dbReference>
<evidence type="ECO:0000313" key="6">
    <source>
        <dbReference type="EMBL" id="KAL0321232.1"/>
    </source>
</evidence>
<evidence type="ECO:0000256" key="1">
    <source>
        <dbReference type="ARBA" id="ARBA00004123"/>
    </source>
</evidence>
<protein>
    <submittedName>
        <fullName evidence="6">Lysine-specific demethylase</fullName>
    </submittedName>
</protein>
<dbReference type="AlphaFoldDB" id="A0AAW2LR29"/>
<proteinExistence type="inferred from homology"/>
<feature type="region of interest" description="Disordered" evidence="5">
    <location>
        <begin position="50"/>
        <end position="97"/>
    </location>
</feature>
<dbReference type="GO" id="GO:0003712">
    <property type="term" value="F:transcription coregulator activity"/>
    <property type="evidence" value="ECO:0007669"/>
    <property type="project" value="TreeGrafter"/>
</dbReference>
<evidence type="ECO:0000256" key="4">
    <source>
        <dbReference type="ARBA" id="ARBA00023242"/>
    </source>
</evidence>
<dbReference type="GO" id="GO:0000118">
    <property type="term" value="C:histone deacetylase complex"/>
    <property type="evidence" value="ECO:0007669"/>
    <property type="project" value="TreeGrafter"/>
</dbReference>
<gene>
    <name evidence="6" type="ORF">Sradi_5384700</name>
</gene>
<organism evidence="6">
    <name type="scientific">Sesamum radiatum</name>
    <name type="common">Black benniseed</name>
    <dbReference type="NCBI Taxonomy" id="300843"/>
    <lineage>
        <taxon>Eukaryota</taxon>
        <taxon>Viridiplantae</taxon>
        <taxon>Streptophyta</taxon>
        <taxon>Embryophyta</taxon>
        <taxon>Tracheophyta</taxon>
        <taxon>Spermatophyta</taxon>
        <taxon>Magnoliopsida</taxon>
        <taxon>eudicotyledons</taxon>
        <taxon>Gunneridae</taxon>
        <taxon>Pentapetalae</taxon>
        <taxon>asterids</taxon>
        <taxon>lamiids</taxon>
        <taxon>Lamiales</taxon>
        <taxon>Pedaliaceae</taxon>
        <taxon>Sesamum</taxon>
    </lineage>
</organism>
<reference evidence="6" key="2">
    <citation type="journal article" date="2024" name="Plant">
        <title>Genomic evolution and insights into agronomic trait innovations of Sesamum species.</title>
        <authorList>
            <person name="Miao H."/>
            <person name="Wang L."/>
            <person name="Qu L."/>
            <person name="Liu H."/>
            <person name="Sun Y."/>
            <person name="Le M."/>
            <person name="Wang Q."/>
            <person name="Wei S."/>
            <person name="Zheng Y."/>
            <person name="Lin W."/>
            <person name="Duan Y."/>
            <person name="Cao H."/>
            <person name="Xiong S."/>
            <person name="Wang X."/>
            <person name="Wei L."/>
            <person name="Li C."/>
            <person name="Ma Q."/>
            <person name="Ju M."/>
            <person name="Zhao R."/>
            <person name="Li G."/>
            <person name="Mu C."/>
            <person name="Tian Q."/>
            <person name="Mei H."/>
            <person name="Zhang T."/>
            <person name="Gao T."/>
            <person name="Zhang H."/>
        </authorList>
    </citation>
    <scope>NUCLEOTIDE SEQUENCE</scope>
    <source>
        <strain evidence="6">G02</strain>
    </source>
</reference>
<dbReference type="GO" id="GO:0031490">
    <property type="term" value="F:chromatin DNA binding"/>
    <property type="evidence" value="ECO:0007669"/>
    <property type="project" value="TreeGrafter"/>
</dbReference>
<comment type="subcellular location">
    <subcellularLocation>
        <location evidence="1">Nucleus</location>
    </subcellularLocation>
</comment>
<dbReference type="GO" id="GO:0000785">
    <property type="term" value="C:chromatin"/>
    <property type="evidence" value="ECO:0007669"/>
    <property type="project" value="TreeGrafter"/>
</dbReference>
<evidence type="ECO:0000256" key="5">
    <source>
        <dbReference type="SAM" id="MobiDB-lite"/>
    </source>
</evidence>
<comment type="caution">
    <text evidence="6">The sequence shown here is derived from an EMBL/GenBank/DDBJ whole genome shotgun (WGS) entry which is preliminary data.</text>
</comment>
<reference evidence="6" key="1">
    <citation type="submission" date="2020-06" db="EMBL/GenBank/DDBJ databases">
        <authorList>
            <person name="Li T."/>
            <person name="Hu X."/>
            <person name="Zhang T."/>
            <person name="Song X."/>
            <person name="Zhang H."/>
            <person name="Dai N."/>
            <person name="Sheng W."/>
            <person name="Hou X."/>
            <person name="Wei L."/>
        </authorList>
    </citation>
    <scope>NUCLEOTIDE SEQUENCE</scope>
    <source>
        <strain evidence="6">G02</strain>
        <tissue evidence="6">Leaf</tissue>
    </source>
</reference>
<evidence type="ECO:0000256" key="2">
    <source>
        <dbReference type="ARBA" id="ARBA00006801"/>
    </source>
</evidence>
<name>A0AAW2LR29_SESRA</name>
<keyword evidence="3" id="KW-0479">Metal-binding</keyword>
<dbReference type="EMBL" id="JACGWJ010000024">
    <property type="protein sequence ID" value="KAL0321232.1"/>
    <property type="molecule type" value="Genomic_DNA"/>
</dbReference>
<evidence type="ECO:0000256" key="3">
    <source>
        <dbReference type="ARBA" id="ARBA00022723"/>
    </source>
</evidence>